<keyword evidence="2" id="KW-0547">Nucleotide-binding</keyword>
<dbReference type="PANTHER" id="PTHR43581">
    <property type="entry name" value="ATP/GTP PHOSPHATASE"/>
    <property type="match status" value="1"/>
</dbReference>
<evidence type="ECO:0000313" key="3">
    <source>
        <dbReference type="Proteomes" id="UP001235723"/>
    </source>
</evidence>
<evidence type="ECO:0000259" key="1">
    <source>
        <dbReference type="Pfam" id="PF13304"/>
    </source>
</evidence>
<accession>A0ABU1C7H2</accession>
<dbReference type="EMBL" id="JAHCRT010000042">
    <property type="protein sequence ID" value="MDQ9296598.1"/>
    <property type="molecule type" value="Genomic_DNA"/>
</dbReference>
<dbReference type="InterPro" id="IPR027417">
    <property type="entry name" value="P-loop_NTPase"/>
</dbReference>
<name>A0ABU1C7H2_9ESCH</name>
<evidence type="ECO:0000313" key="2">
    <source>
        <dbReference type="EMBL" id="MDQ9296598.1"/>
    </source>
</evidence>
<dbReference type="SUPFAM" id="SSF52540">
    <property type="entry name" value="P-loop containing nucleoside triphosphate hydrolases"/>
    <property type="match status" value="1"/>
</dbReference>
<dbReference type="PANTHER" id="PTHR43581:SF2">
    <property type="entry name" value="EXCINUCLEASE ATPASE SUBUNIT"/>
    <property type="match status" value="1"/>
</dbReference>
<organism evidence="2 3">
    <name type="scientific">Escherichia marmotae</name>
    <dbReference type="NCBI Taxonomy" id="1499973"/>
    <lineage>
        <taxon>Bacteria</taxon>
        <taxon>Pseudomonadati</taxon>
        <taxon>Pseudomonadota</taxon>
        <taxon>Gammaproteobacteria</taxon>
        <taxon>Enterobacterales</taxon>
        <taxon>Enterobacteriaceae</taxon>
        <taxon>Escherichia</taxon>
    </lineage>
</organism>
<keyword evidence="2" id="KW-0067">ATP-binding</keyword>
<dbReference type="InterPro" id="IPR003959">
    <property type="entry name" value="ATPase_AAA_core"/>
</dbReference>
<dbReference type="Pfam" id="PF13304">
    <property type="entry name" value="AAA_21"/>
    <property type="match status" value="1"/>
</dbReference>
<reference evidence="2 3" key="1">
    <citation type="submission" date="2021-05" db="EMBL/GenBank/DDBJ databases">
        <title>Genome sequence of E. marmotae isolates.</title>
        <authorList>
            <person name="Binsker U."/>
            <person name="Hammerl J.A."/>
        </authorList>
    </citation>
    <scope>NUCLEOTIDE SEQUENCE [LARGE SCALE GENOMIC DNA]</scope>
    <source>
        <strain evidence="2 3">21-MO00586</strain>
    </source>
</reference>
<feature type="domain" description="ATPase AAA-type core" evidence="1">
    <location>
        <begin position="167"/>
        <end position="238"/>
    </location>
</feature>
<comment type="caution">
    <text evidence="2">The sequence shown here is derived from an EMBL/GenBank/DDBJ whole genome shotgun (WGS) entry which is preliminary data.</text>
</comment>
<sequence length="261" mass="30658">MEYKAETVLLKEVRQALEEFIEKKHSTDEVSSELAENYEKIIKNIMSLRFPDKEQLTKRWLLRSLFPEKIHLSEAIKNYIMEKCEIRYISTINMSANALRDITMSSGQDKNLLNWELMIELRELAKEENSSYRDRFIKQASTLLRECDKCAEFRGDNFYAKDVFRNAEINIENLSSGERQLLYILSRVANTKDKPSFFLMDEPEISLHLNWQEKLISTIKELNPWCQIIIVTHSPAIVMDGFMDCYVDMNEISSVRTDVGF</sequence>
<dbReference type="GO" id="GO:0005524">
    <property type="term" value="F:ATP binding"/>
    <property type="evidence" value="ECO:0007669"/>
    <property type="project" value="UniProtKB-KW"/>
</dbReference>
<protein>
    <submittedName>
        <fullName evidence="2">ATP-binding protein</fullName>
    </submittedName>
</protein>
<dbReference type="InterPro" id="IPR051396">
    <property type="entry name" value="Bact_Antivir_Def_Nuclease"/>
</dbReference>
<gene>
    <name evidence="2" type="ORF">KJE03_24685</name>
</gene>
<dbReference type="Gene3D" id="3.40.50.300">
    <property type="entry name" value="P-loop containing nucleotide triphosphate hydrolases"/>
    <property type="match status" value="1"/>
</dbReference>
<dbReference type="CDD" id="cd00267">
    <property type="entry name" value="ABC_ATPase"/>
    <property type="match status" value="1"/>
</dbReference>
<keyword evidence="3" id="KW-1185">Reference proteome</keyword>
<dbReference type="Proteomes" id="UP001235723">
    <property type="component" value="Unassembled WGS sequence"/>
</dbReference>
<proteinExistence type="predicted"/>